<evidence type="ECO:0000256" key="1">
    <source>
        <dbReference type="ARBA" id="ARBA00007870"/>
    </source>
</evidence>
<sequence>MASALPFMEPIHVIGAGSIGLFFASSIRSAFPSYPLSVLFRPHRRSTMNQLLAQDKTMVVCTRQLPGILSTNKRQQPRPQLARVPFQFTDKSPSCNSSDDRRKIRNLLVCTKAYQAVPAIRDIQHRFDTTTQLRIILLCNGALDVRDKLEKTTILQKESSTTPQNVDLIMGSTTHGVINESLIGTSEIGLEDDDDSDEMFHLLHVGMGKTYLGMGASSTKSIAQLMDQPGLHAKSIANQEMEVLLWKKLAANCVCNPLTALWDVPNGKLQDHHPSFATLRAQIIEEISSVGRALHPELQDGLSIEALDSFVEQVIQANLHNKSSMNRDIQRKQQTEIENLNGYIVRKTTELCLGAAPANEELLGRIQDLTAGYTYDYR</sequence>
<evidence type="ECO:0000313" key="6">
    <source>
        <dbReference type="EMBL" id="KAG7363140.1"/>
    </source>
</evidence>
<keyword evidence="7" id="KW-1185">Reference proteome</keyword>
<dbReference type="Pfam" id="PF02558">
    <property type="entry name" value="ApbA"/>
    <property type="match status" value="1"/>
</dbReference>
<dbReference type="GO" id="GO:0008677">
    <property type="term" value="F:2-dehydropantoate 2-reductase activity"/>
    <property type="evidence" value="ECO:0007669"/>
    <property type="project" value="TreeGrafter"/>
</dbReference>
<reference evidence="6" key="2">
    <citation type="submission" date="2021-04" db="EMBL/GenBank/DDBJ databases">
        <authorList>
            <person name="Podell S."/>
        </authorList>
    </citation>
    <scope>NUCLEOTIDE SEQUENCE</scope>
    <source>
        <strain evidence="6">Hildebrandi</strain>
    </source>
</reference>
<comment type="caution">
    <text evidence="6">The sequence shown here is derived from an EMBL/GenBank/DDBJ whole genome shotgun (WGS) entry which is preliminary data.</text>
</comment>
<comment type="similarity">
    <text evidence="1">Belongs to the ketopantoate reductase family.</text>
</comment>
<dbReference type="Proteomes" id="UP000693970">
    <property type="component" value="Unassembled WGS sequence"/>
</dbReference>
<evidence type="ECO:0000259" key="4">
    <source>
        <dbReference type="Pfam" id="PF02558"/>
    </source>
</evidence>
<accession>A0A9K3LIP5</accession>
<keyword evidence="2" id="KW-0521">NADP</keyword>
<feature type="domain" description="Ketopantoate reductase C-terminal" evidence="5">
    <location>
        <begin position="244"/>
        <end position="365"/>
    </location>
</feature>
<proteinExistence type="inferred from homology"/>
<evidence type="ECO:0000313" key="7">
    <source>
        <dbReference type="Proteomes" id="UP000693970"/>
    </source>
</evidence>
<dbReference type="PANTHER" id="PTHR43765">
    <property type="entry name" value="2-DEHYDROPANTOATE 2-REDUCTASE-RELATED"/>
    <property type="match status" value="1"/>
</dbReference>
<organism evidence="6 7">
    <name type="scientific">Nitzschia inconspicua</name>
    <dbReference type="NCBI Taxonomy" id="303405"/>
    <lineage>
        <taxon>Eukaryota</taxon>
        <taxon>Sar</taxon>
        <taxon>Stramenopiles</taxon>
        <taxon>Ochrophyta</taxon>
        <taxon>Bacillariophyta</taxon>
        <taxon>Bacillariophyceae</taxon>
        <taxon>Bacillariophycidae</taxon>
        <taxon>Bacillariales</taxon>
        <taxon>Bacillariaceae</taxon>
        <taxon>Nitzschia</taxon>
    </lineage>
</organism>
<dbReference type="AlphaFoldDB" id="A0A9K3LIP5"/>
<dbReference type="GO" id="GO:0005737">
    <property type="term" value="C:cytoplasm"/>
    <property type="evidence" value="ECO:0007669"/>
    <property type="project" value="TreeGrafter"/>
</dbReference>
<dbReference type="GO" id="GO:0050661">
    <property type="term" value="F:NADP binding"/>
    <property type="evidence" value="ECO:0007669"/>
    <property type="project" value="TreeGrafter"/>
</dbReference>
<feature type="domain" description="Ketopantoate reductase N-terminal" evidence="4">
    <location>
        <begin position="11"/>
        <end position="213"/>
    </location>
</feature>
<dbReference type="InterPro" id="IPR013752">
    <property type="entry name" value="KPA_reductase"/>
</dbReference>
<gene>
    <name evidence="6" type="ORF">IV203_026500</name>
</gene>
<dbReference type="EMBL" id="JAGRRH010000010">
    <property type="protein sequence ID" value="KAG7363140.1"/>
    <property type="molecule type" value="Genomic_DNA"/>
</dbReference>
<dbReference type="PANTHER" id="PTHR43765:SF2">
    <property type="entry name" value="2-DEHYDROPANTOATE 2-REDUCTASE"/>
    <property type="match status" value="1"/>
</dbReference>
<evidence type="ECO:0000259" key="5">
    <source>
        <dbReference type="Pfam" id="PF08546"/>
    </source>
</evidence>
<evidence type="ECO:0000256" key="3">
    <source>
        <dbReference type="ARBA" id="ARBA00023002"/>
    </source>
</evidence>
<dbReference type="InterPro" id="IPR050838">
    <property type="entry name" value="Ketopantoate_reductase"/>
</dbReference>
<evidence type="ECO:0000256" key="2">
    <source>
        <dbReference type="ARBA" id="ARBA00022857"/>
    </source>
</evidence>
<keyword evidence="3" id="KW-0560">Oxidoreductase</keyword>
<dbReference type="InterPro" id="IPR013332">
    <property type="entry name" value="KPR_N"/>
</dbReference>
<dbReference type="OrthoDB" id="46571at2759"/>
<dbReference type="Pfam" id="PF08546">
    <property type="entry name" value="ApbA_C"/>
    <property type="match status" value="1"/>
</dbReference>
<reference evidence="6" key="1">
    <citation type="journal article" date="2021" name="Sci. Rep.">
        <title>Diploid genomic architecture of Nitzschia inconspicua, an elite biomass production diatom.</title>
        <authorList>
            <person name="Oliver A."/>
            <person name="Podell S."/>
            <person name="Pinowska A."/>
            <person name="Traller J.C."/>
            <person name="Smith S.R."/>
            <person name="McClure R."/>
            <person name="Beliaev A."/>
            <person name="Bohutskyi P."/>
            <person name="Hill E.A."/>
            <person name="Rabines A."/>
            <person name="Zheng H."/>
            <person name="Allen L.Z."/>
            <person name="Kuo A."/>
            <person name="Grigoriev I.V."/>
            <person name="Allen A.E."/>
            <person name="Hazlebeck D."/>
            <person name="Allen E.E."/>
        </authorList>
    </citation>
    <scope>NUCLEOTIDE SEQUENCE</scope>
    <source>
        <strain evidence="6">Hildebrandi</strain>
    </source>
</reference>
<name>A0A9K3LIP5_9STRA</name>
<protein>
    <submittedName>
        <fullName evidence="6">2-dehydropantoate 2-reductase</fullName>
    </submittedName>
</protein>